<comment type="catalytic activity">
    <reaction evidence="6">
        <text>2'-deoxycytidine + H2O + H(+) = 2'-deoxyuridine + NH4(+)</text>
        <dbReference type="Rhea" id="RHEA:13433"/>
        <dbReference type="ChEBI" id="CHEBI:15377"/>
        <dbReference type="ChEBI" id="CHEBI:15378"/>
        <dbReference type="ChEBI" id="CHEBI:15698"/>
        <dbReference type="ChEBI" id="CHEBI:16450"/>
        <dbReference type="ChEBI" id="CHEBI:28938"/>
        <dbReference type="EC" id="3.5.4.5"/>
    </reaction>
</comment>
<reference evidence="11 12" key="1">
    <citation type="submission" date="2020-09" db="EMBL/GenBank/DDBJ databases">
        <title>Mannheimia bovis sp.nov., isolated from a cow.</title>
        <authorList>
            <person name="Li F."/>
        </authorList>
    </citation>
    <scope>NUCLEOTIDE SEQUENCE [LARGE SCALE GENOMIC DNA]</scope>
    <source>
        <strain evidence="11 12">ZY190616</strain>
    </source>
</reference>
<evidence type="ECO:0000256" key="9">
    <source>
        <dbReference type="PIRSR" id="PIRSR006334-3"/>
    </source>
</evidence>
<evidence type="ECO:0000313" key="11">
    <source>
        <dbReference type="EMBL" id="QNS14317.1"/>
    </source>
</evidence>
<dbReference type="GO" id="GO:0042802">
    <property type="term" value="F:identical protein binding"/>
    <property type="evidence" value="ECO:0007669"/>
    <property type="project" value="UniProtKB-ARBA"/>
</dbReference>
<feature type="active site" description="Proton donor" evidence="6 7">
    <location>
        <position position="109"/>
    </location>
</feature>
<accession>A0A7H1C012</accession>
<feature type="binding site" evidence="6 9">
    <location>
        <position position="134"/>
    </location>
    <ligand>
        <name>Zn(2+)</name>
        <dbReference type="ChEBI" id="CHEBI:29105"/>
        <note>catalytic</note>
    </ligand>
</feature>
<dbReference type="GO" id="GO:0004126">
    <property type="term" value="F:cytidine deaminase activity"/>
    <property type="evidence" value="ECO:0007669"/>
    <property type="project" value="UniProtKB-UniRule"/>
</dbReference>
<dbReference type="GO" id="GO:0055086">
    <property type="term" value="P:nucleobase-containing small molecule metabolic process"/>
    <property type="evidence" value="ECO:0007669"/>
    <property type="project" value="UniProtKB-ARBA"/>
</dbReference>
<dbReference type="InterPro" id="IPR020797">
    <property type="entry name" value="Cytidine_deaminase_bacteria"/>
</dbReference>
<comment type="subunit">
    <text evidence="2 6">Homodimer.</text>
</comment>
<evidence type="ECO:0000256" key="8">
    <source>
        <dbReference type="PIRSR" id="PIRSR006334-2"/>
    </source>
</evidence>
<dbReference type="Gene3D" id="3.40.140.10">
    <property type="entry name" value="Cytidine Deaminase, domain 2"/>
    <property type="match status" value="2"/>
</dbReference>
<keyword evidence="5 6" id="KW-0862">Zinc</keyword>
<comment type="catalytic activity">
    <reaction evidence="6">
        <text>cytidine + H2O + H(+) = uridine + NH4(+)</text>
        <dbReference type="Rhea" id="RHEA:16069"/>
        <dbReference type="ChEBI" id="CHEBI:15377"/>
        <dbReference type="ChEBI" id="CHEBI:15378"/>
        <dbReference type="ChEBI" id="CHEBI:16704"/>
        <dbReference type="ChEBI" id="CHEBI:17562"/>
        <dbReference type="ChEBI" id="CHEBI:28938"/>
        <dbReference type="EC" id="3.5.4.5"/>
    </reaction>
</comment>
<dbReference type="CDD" id="cd01283">
    <property type="entry name" value="cytidine_deaminase"/>
    <property type="match status" value="1"/>
</dbReference>
<evidence type="ECO:0000313" key="12">
    <source>
        <dbReference type="Proteomes" id="UP000576260"/>
    </source>
</evidence>
<evidence type="ECO:0000256" key="3">
    <source>
        <dbReference type="ARBA" id="ARBA00022723"/>
    </source>
</evidence>
<gene>
    <name evidence="6 11" type="primary">cdd</name>
    <name evidence="11" type="ORF">ICJ55_05965</name>
</gene>
<evidence type="ECO:0000256" key="7">
    <source>
        <dbReference type="PIRSR" id="PIRSR006334-1"/>
    </source>
</evidence>
<dbReference type="PROSITE" id="PS00903">
    <property type="entry name" value="CYT_DCMP_DEAMINASES_1"/>
    <property type="match status" value="1"/>
</dbReference>
<dbReference type="GO" id="GO:0008270">
    <property type="term" value="F:zinc ion binding"/>
    <property type="evidence" value="ECO:0007669"/>
    <property type="project" value="UniProtKB-UniRule"/>
</dbReference>
<name>A0A7H1C012_9PAST</name>
<dbReference type="InterPro" id="IPR050202">
    <property type="entry name" value="Cyt/Deoxycyt_deaminase"/>
</dbReference>
<comment type="similarity">
    <text evidence="1 6">Belongs to the cytidine and deoxycytidylate deaminase family.</text>
</comment>
<dbReference type="PROSITE" id="PS51747">
    <property type="entry name" value="CYT_DCMP_DEAMINASES_2"/>
    <property type="match status" value="2"/>
</dbReference>
<feature type="domain" description="CMP/dCMP-type deaminase" evidence="10">
    <location>
        <begin position="191"/>
        <end position="301"/>
    </location>
</feature>
<dbReference type="PANTHER" id="PTHR11644">
    <property type="entry name" value="CYTIDINE DEAMINASE"/>
    <property type="match status" value="1"/>
</dbReference>
<dbReference type="KEGG" id="mbos:ICJ55_05965"/>
<feature type="binding site" evidence="6 9">
    <location>
        <position position="137"/>
    </location>
    <ligand>
        <name>Zn(2+)</name>
        <dbReference type="ChEBI" id="CHEBI:29105"/>
        <note>catalytic</note>
    </ligand>
</feature>
<evidence type="ECO:0000259" key="10">
    <source>
        <dbReference type="PROSITE" id="PS51747"/>
    </source>
</evidence>
<dbReference type="InterPro" id="IPR016192">
    <property type="entry name" value="APOBEC/CMP_deaminase_Zn-bd"/>
</dbReference>
<organism evidence="11 12">
    <name type="scientific">Mannheimia bovis</name>
    <dbReference type="NCBI Taxonomy" id="2770636"/>
    <lineage>
        <taxon>Bacteria</taxon>
        <taxon>Pseudomonadati</taxon>
        <taxon>Pseudomonadota</taxon>
        <taxon>Gammaproteobacteria</taxon>
        <taxon>Pasteurellales</taxon>
        <taxon>Pasteurellaceae</taxon>
        <taxon>Mannheimia</taxon>
    </lineage>
</organism>
<dbReference type="FunFam" id="3.40.140.10:FF:000007">
    <property type="entry name" value="Cytidine deaminase"/>
    <property type="match status" value="1"/>
</dbReference>
<dbReference type="NCBIfam" id="NF006537">
    <property type="entry name" value="PRK09027.1"/>
    <property type="match status" value="1"/>
</dbReference>
<dbReference type="HAMAP" id="MF_01558">
    <property type="entry name" value="Cyt_deam"/>
    <property type="match status" value="1"/>
</dbReference>
<dbReference type="Pfam" id="PF08211">
    <property type="entry name" value="dCMP_cyt_deam_2"/>
    <property type="match status" value="1"/>
</dbReference>
<protein>
    <recommendedName>
        <fullName evidence="6">Cytidine deaminase</fullName>
        <ecNumber evidence="6">3.5.4.5</ecNumber>
    </recommendedName>
    <alternativeName>
        <fullName evidence="6">Cytidine aminohydrolase</fullName>
        <shortName evidence="6">CDA</shortName>
    </alternativeName>
</protein>
<dbReference type="RefSeq" id="WP_188155977.1">
    <property type="nucleotide sequence ID" value="NZ_CP061280.1"/>
</dbReference>
<keyword evidence="3 6" id="KW-0479">Metal-binding</keyword>
<dbReference type="InterPro" id="IPR013171">
    <property type="entry name" value="Cyd/dCyd_deaminase_Zn-bd"/>
</dbReference>
<dbReference type="Pfam" id="PF00383">
    <property type="entry name" value="dCMP_cyt_deam_1"/>
    <property type="match status" value="1"/>
</dbReference>
<proteinExistence type="inferred from homology"/>
<dbReference type="GO" id="GO:0072527">
    <property type="term" value="P:pyrimidine-containing compound metabolic process"/>
    <property type="evidence" value="ECO:0007669"/>
    <property type="project" value="UniProtKB-ARBA"/>
</dbReference>
<dbReference type="EMBL" id="CP061280">
    <property type="protein sequence ID" value="QNS14317.1"/>
    <property type="molecule type" value="Genomic_DNA"/>
</dbReference>
<dbReference type="Proteomes" id="UP000576260">
    <property type="component" value="Chromosome"/>
</dbReference>
<evidence type="ECO:0000256" key="4">
    <source>
        <dbReference type="ARBA" id="ARBA00022801"/>
    </source>
</evidence>
<dbReference type="EC" id="3.5.4.5" evidence="6"/>
<dbReference type="SUPFAM" id="SSF53927">
    <property type="entry name" value="Cytidine deaminase-like"/>
    <property type="match status" value="2"/>
</dbReference>
<evidence type="ECO:0000256" key="1">
    <source>
        <dbReference type="ARBA" id="ARBA00006576"/>
    </source>
</evidence>
<feature type="binding site" evidence="6 9">
    <location>
        <position position="107"/>
    </location>
    <ligand>
        <name>Zn(2+)</name>
        <dbReference type="ChEBI" id="CHEBI:29105"/>
        <note>catalytic</note>
    </ligand>
</feature>
<feature type="binding site" evidence="6 8">
    <location>
        <begin position="94"/>
        <end position="96"/>
    </location>
    <ligand>
        <name>substrate</name>
    </ligand>
</feature>
<evidence type="ECO:0000256" key="5">
    <source>
        <dbReference type="ARBA" id="ARBA00022833"/>
    </source>
</evidence>
<dbReference type="InterPro" id="IPR002125">
    <property type="entry name" value="CMP_dCMP_dom"/>
</dbReference>
<keyword evidence="4 6" id="KW-0378">Hydrolase</keyword>
<comment type="function">
    <text evidence="6">This enzyme scavenges exogenous and endogenous cytidine and 2'-deoxycytidine for UMP synthesis.</text>
</comment>
<dbReference type="InterPro" id="IPR016193">
    <property type="entry name" value="Cytidine_deaminase-like"/>
</dbReference>
<keyword evidence="12" id="KW-1185">Reference proteome</keyword>
<evidence type="ECO:0000256" key="2">
    <source>
        <dbReference type="ARBA" id="ARBA00011738"/>
    </source>
</evidence>
<dbReference type="AlphaFoldDB" id="A0A7H1C012"/>
<comment type="cofactor">
    <cofactor evidence="6 9">
        <name>Zn(2+)</name>
        <dbReference type="ChEBI" id="CHEBI:29105"/>
    </cofactor>
    <text evidence="6 9">Binds 1 zinc ion.</text>
</comment>
<sequence>MFRTEILERFEQLIAEKNCEITKAVIEQLIRQDFHGQLSYEVVDELCEKFKRSRIELALFCISIAACYAVTPVSHFNVGAVAVGKRGDFYFGANQEFSGECMQQSVHAEQSAISHAWLAGETLITDVVVNYTPCGHCRQFMNELSGAENLKVHLPHSQDNLLHSYLPDSFGPKNLGIEKVLFDNQAQQFEVTGDKLQQAAIVAANSSYAPYSKAFSGIALKVGERIICGRYAENAAFNPTFLPLQSALNYRLFLGLADVPVERIVLAEAVGTLSSKAMTKALAKSLLDLDTEYVPLQAVLF</sequence>
<dbReference type="PANTHER" id="PTHR11644:SF2">
    <property type="entry name" value="CYTIDINE DEAMINASE"/>
    <property type="match status" value="1"/>
</dbReference>
<dbReference type="GO" id="GO:0005829">
    <property type="term" value="C:cytosol"/>
    <property type="evidence" value="ECO:0007669"/>
    <property type="project" value="TreeGrafter"/>
</dbReference>
<feature type="domain" description="CMP/dCMP-type deaminase" evidence="10">
    <location>
        <begin position="53"/>
        <end position="173"/>
    </location>
</feature>
<evidence type="ECO:0000256" key="6">
    <source>
        <dbReference type="HAMAP-Rule" id="MF_01558"/>
    </source>
</evidence>
<dbReference type="PIRSF" id="PIRSF006334">
    <property type="entry name" value="Cdd_plus_pseudo"/>
    <property type="match status" value="1"/>
</dbReference>